<evidence type="ECO:0000313" key="2">
    <source>
        <dbReference type="EMBL" id="CAH0056693.1"/>
    </source>
</evidence>
<proteinExistence type="predicted"/>
<gene>
    <name evidence="2" type="ORF">CSOL1703_00006639</name>
</gene>
<sequence length="315" mass="34819">MSVEDEWRSVRPVQRGKTEVIFCRDEKGNSLPPKILESATSDSPESIVDYTGFYKPYLRWPGAIAPDRDSGLSCPPAEDCPSNVSGRLRSHSLQEGKPGKLEESWNLLTMIKNWVFNDYDPPAKRGGLSPKSSSRHEHTQISNTGSPFFRDLEAGMLGPSFFDYSSDEELDTSFHTARDESSDSTNETISLERLSSQETLFGDKEAEKLNAKPRSPMESGFTECSVYGFSGKSPKLPKGRESLLGGDEDKPRRPSPNEPRVSKPFSRLILESDWELNFSLGASLFYDLVEEQGPTGHVVGGSTGKIGNNKGGQEK</sequence>
<reference evidence="2" key="1">
    <citation type="submission" date="2021-10" db="EMBL/GenBank/DDBJ databases">
        <authorList>
            <person name="Piombo E."/>
        </authorList>
    </citation>
    <scope>NUCLEOTIDE SEQUENCE</scope>
</reference>
<keyword evidence="3" id="KW-1185">Reference proteome</keyword>
<dbReference type="AlphaFoldDB" id="A0A9P0ERE6"/>
<evidence type="ECO:0000256" key="1">
    <source>
        <dbReference type="SAM" id="MobiDB-lite"/>
    </source>
</evidence>
<comment type="caution">
    <text evidence="2">The sequence shown here is derived from an EMBL/GenBank/DDBJ whole genome shotgun (WGS) entry which is preliminary data.</text>
</comment>
<feature type="region of interest" description="Disordered" evidence="1">
    <location>
        <begin position="293"/>
        <end position="315"/>
    </location>
</feature>
<feature type="region of interest" description="Disordered" evidence="1">
    <location>
        <begin position="125"/>
        <end position="149"/>
    </location>
</feature>
<dbReference type="Proteomes" id="UP000775872">
    <property type="component" value="Unassembled WGS sequence"/>
</dbReference>
<dbReference type="OrthoDB" id="5145434at2759"/>
<evidence type="ECO:0000313" key="3">
    <source>
        <dbReference type="Proteomes" id="UP000775872"/>
    </source>
</evidence>
<accession>A0A9P0ERE6</accession>
<organism evidence="2 3">
    <name type="scientific">Clonostachys solani</name>
    <dbReference type="NCBI Taxonomy" id="160281"/>
    <lineage>
        <taxon>Eukaryota</taxon>
        <taxon>Fungi</taxon>
        <taxon>Dikarya</taxon>
        <taxon>Ascomycota</taxon>
        <taxon>Pezizomycotina</taxon>
        <taxon>Sordariomycetes</taxon>
        <taxon>Hypocreomycetidae</taxon>
        <taxon>Hypocreales</taxon>
        <taxon>Bionectriaceae</taxon>
        <taxon>Clonostachys</taxon>
    </lineage>
</organism>
<feature type="compositionally biased region" description="Basic and acidic residues" evidence="1">
    <location>
        <begin position="201"/>
        <end position="210"/>
    </location>
</feature>
<dbReference type="EMBL" id="CABFOC020000063">
    <property type="protein sequence ID" value="CAH0056693.1"/>
    <property type="molecule type" value="Genomic_DNA"/>
</dbReference>
<protein>
    <submittedName>
        <fullName evidence="2">Uncharacterized protein</fullName>
    </submittedName>
</protein>
<feature type="region of interest" description="Disordered" evidence="1">
    <location>
        <begin position="172"/>
        <end position="265"/>
    </location>
</feature>
<feature type="compositionally biased region" description="Polar residues" evidence="1">
    <location>
        <begin position="183"/>
        <end position="199"/>
    </location>
</feature>
<name>A0A9P0ERE6_9HYPO</name>